<evidence type="ECO:0000313" key="2">
    <source>
        <dbReference type="EMBL" id="MDO7846501.1"/>
    </source>
</evidence>
<dbReference type="Proteomes" id="UP001167796">
    <property type="component" value="Unassembled WGS sequence"/>
</dbReference>
<protein>
    <submittedName>
        <fullName evidence="2">Uncharacterized protein</fullName>
    </submittedName>
</protein>
<feature type="transmembrane region" description="Helical" evidence="1">
    <location>
        <begin position="45"/>
        <end position="66"/>
    </location>
</feature>
<keyword evidence="3" id="KW-1185">Reference proteome</keyword>
<gene>
    <name evidence="2" type="ORF">Q5H92_09045</name>
</gene>
<evidence type="ECO:0000313" key="3">
    <source>
        <dbReference type="Proteomes" id="UP001167796"/>
    </source>
</evidence>
<feature type="transmembrane region" description="Helical" evidence="1">
    <location>
        <begin position="20"/>
        <end position="38"/>
    </location>
</feature>
<name>A0ABT9ABY0_9BACT</name>
<comment type="caution">
    <text evidence="2">The sequence shown here is derived from an EMBL/GenBank/DDBJ whole genome shotgun (WGS) entry which is preliminary data.</text>
</comment>
<evidence type="ECO:0000256" key="1">
    <source>
        <dbReference type="SAM" id="Phobius"/>
    </source>
</evidence>
<proteinExistence type="predicted"/>
<accession>A0ABT9ABY0</accession>
<keyword evidence="1" id="KW-1133">Transmembrane helix</keyword>
<keyword evidence="1" id="KW-0812">Transmembrane</keyword>
<dbReference type="RefSeq" id="WP_305011189.1">
    <property type="nucleotide sequence ID" value="NZ_JAUQSX010000004.1"/>
</dbReference>
<organism evidence="2 3">
    <name type="scientific">Hymenobacter mellowenesis</name>
    <dbReference type="NCBI Taxonomy" id="3063995"/>
    <lineage>
        <taxon>Bacteria</taxon>
        <taxon>Pseudomonadati</taxon>
        <taxon>Bacteroidota</taxon>
        <taxon>Cytophagia</taxon>
        <taxon>Cytophagales</taxon>
        <taxon>Hymenobacteraceae</taxon>
        <taxon>Hymenobacter</taxon>
    </lineage>
</organism>
<dbReference type="EMBL" id="JAUQSX010000004">
    <property type="protein sequence ID" value="MDO7846501.1"/>
    <property type="molecule type" value="Genomic_DNA"/>
</dbReference>
<keyword evidence="1" id="KW-0472">Membrane</keyword>
<reference evidence="2" key="1">
    <citation type="submission" date="2023-07" db="EMBL/GenBank/DDBJ databases">
        <authorList>
            <person name="Kim M.K."/>
        </authorList>
    </citation>
    <scope>NUCLEOTIDE SEQUENCE</scope>
    <source>
        <strain evidence="2">M29</strain>
    </source>
</reference>
<sequence>MLLTSWLPAHHKLWFVSETGNVGHGQTLNVLLILLLFGRWKHARSFALFFNGLQLLFGVFILFTPWRMGYPVLGYSLTSLLHLLALKVLNDSASVRGFLEEKQFA</sequence>